<keyword evidence="3" id="KW-0539">Nucleus</keyword>
<name>A0A9N9YQL4_9HYPO</name>
<dbReference type="Pfam" id="PF04082">
    <property type="entry name" value="Fungal_trans"/>
    <property type="match status" value="1"/>
</dbReference>
<dbReference type="PROSITE" id="PS00463">
    <property type="entry name" value="ZN2_CY6_FUNGAL_1"/>
    <property type="match status" value="1"/>
</dbReference>
<feature type="region of interest" description="Disordered" evidence="4">
    <location>
        <begin position="1"/>
        <end position="31"/>
    </location>
</feature>
<dbReference type="PANTHER" id="PTHR31001:SF57">
    <property type="entry name" value="ZN(II)2CYS6 TRANSCRIPTION FACTOR (EUROFUNG)"/>
    <property type="match status" value="1"/>
</dbReference>
<dbReference type="GO" id="GO:0005634">
    <property type="term" value="C:nucleus"/>
    <property type="evidence" value="ECO:0007669"/>
    <property type="project" value="UniProtKB-SubCell"/>
</dbReference>
<dbReference type="OrthoDB" id="424974at2759"/>
<dbReference type="CDD" id="cd00067">
    <property type="entry name" value="GAL4"/>
    <property type="match status" value="1"/>
</dbReference>
<feature type="domain" description="Zn(2)-C6 fungal-type" evidence="5">
    <location>
        <begin position="37"/>
        <end position="66"/>
    </location>
</feature>
<protein>
    <recommendedName>
        <fullName evidence="5">Zn(2)-C6 fungal-type domain-containing protein</fullName>
    </recommendedName>
</protein>
<dbReference type="EMBL" id="CABFNQ020000744">
    <property type="protein sequence ID" value="CAH0032708.1"/>
    <property type="molecule type" value="Genomic_DNA"/>
</dbReference>
<dbReference type="Proteomes" id="UP000696573">
    <property type="component" value="Unassembled WGS sequence"/>
</dbReference>
<proteinExistence type="predicted"/>
<dbReference type="GO" id="GO:0008270">
    <property type="term" value="F:zinc ion binding"/>
    <property type="evidence" value="ECO:0007669"/>
    <property type="project" value="InterPro"/>
</dbReference>
<dbReference type="Gene3D" id="4.10.240.10">
    <property type="entry name" value="Zn(2)-C6 fungal-type DNA-binding domain"/>
    <property type="match status" value="1"/>
</dbReference>
<dbReference type="GO" id="GO:0003677">
    <property type="term" value="F:DNA binding"/>
    <property type="evidence" value="ECO:0007669"/>
    <property type="project" value="InterPro"/>
</dbReference>
<evidence type="ECO:0000313" key="7">
    <source>
        <dbReference type="Proteomes" id="UP000696573"/>
    </source>
</evidence>
<evidence type="ECO:0000256" key="2">
    <source>
        <dbReference type="ARBA" id="ARBA00022723"/>
    </source>
</evidence>
<keyword evidence="7" id="KW-1185">Reference proteome</keyword>
<feature type="compositionally biased region" description="Polar residues" evidence="4">
    <location>
        <begin position="647"/>
        <end position="656"/>
    </location>
</feature>
<dbReference type="SMART" id="SM00066">
    <property type="entry name" value="GAL4"/>
    <property type="match status" value="1"/>
</dbReference>
<comment type="caution">
    <text evidence="6">The sequence shown here is derived from an EMBL/GenBank/DDBJ whole genome shotgun (WGS) entry which is preliminary data.</text>
</comment>
<evidence type="ECO:0000256" key="4">
    <source>
        <dbReference type="SAM" id="MobiDB-lite"/>
    </source>
</evidence>
<dbReference type="InterPro" id="IPR007219">
    <property type="entry name" value="XnlR_reg_dom"/>
</dbReference>
<sequence length="698" mass="77036">MSEDVTASQSLPPAEPWQAPSDGSPGVYAGKQRAPRSCELCHQRKVKCDKTDPCTPCRRAEKPCVYPRPGQRVRRTKRSIHCEMATRIADLDKRLNQVVHARGVDGQSPSAGMNKAQSAPDLTSSIGTALAPRSVDTGTSTPSSVDILVQKGSTSHYFNDVVLSRVLNGNEHVQTALTSPQASAPTQSVSPYNVLGILSVPDLSRPPHTYHPPSHIASQLWVSYLNNLEIFSGQKLLHIPTDEVKVFQTIRDPSSAALEDLALCFAIYFGACLSMRDPDQYAILGGSRTEALLSFKTGLEQALAHANLLDRPSFTGCQALAIYLSALRIRNRSKGLWVANGLAIRLARTLGLHCDGERLGLSPFQSELRRRLWWHLLGLESRAGEDYGFQSGSEGYRPGSVGIPLNIEDIDLVPDMKDLPPAREGWTGMTHFLIHIHLTIAASKLTALATSRSPSEDERVQVMDEVKKTIEGYIQCCNPVIPRQRLALLVSTLVVRKIDFLSRIQWQLLQSADFDGPFGSSENLQEAEDILEASHAMADDEIMARHLAPGKAYPQYSIALYILWYFCTHPTGFDHQRAWELVNRVLEDERVSAAEGFGAKLTVLEALAAKCKIVWEARQRSNEPSLTHNGQAPTVTQDESTRRSPYGNGTNGDSQFILPTQILDPASGPMQYLEWMSLVSGYPNVDLHEDGYWGLFDH</sequence>
<dbReference type="GO" id="GO:0000981">
    <property type="term" value="F:DNA-binding transcription factor activity, RNA polymerase II-specific"/>
    <property type="evidence" value="ECO:0007669"/>
    <property type="project" value="InterPro"/>
</dbReference>
<feature type="compositionally biased region" description="Polar residues" evidence="4">
    <location>
        <begin position="1"/>
        <end position="11"/>
    </location>
</feature>
<dbReference type="SUPFAM" id="SSF57701">
    <property type="entry name" value="Zn2/Cys6 DNA-binding domain"/>
    <property type="match status" value="1"/>
</dbReference>
<dbReference type="PANTHER" id="PTHR31001">
    <property type="entry name" value="UNCHARACTERIZED TRANSCRIPTIONAL REGULATORY PROTEIN"/>
    <property type="match status" value="1"/>
</dbReference>
<organism evidence="6 7">
    <name type="scientific">Clonostachys rhizophaga</name>
    <dbReference type="NCBI Taxonomy" id="160324"/>
    <lineage>
        <taxon>Eukaryota</taxon>
        <taxon>Fungi</taxon>
        <taxon>Dikarya</taxon>
        <taxon>Ascomycota</taxon>
        <taxon>Pezizomycotina</taxon>
        <taxon>Sordariomycetes</taxon>
        <taxon>Hypocreomycetidae</taxon>
        <taxon>Hypocreales</taxon>
        <taxon>Bionectriaceae</taxon>
        <taxon>Clonostachys</taxon>
    </lineage>
</organism>
<evidence type="ECO:0000313" key="6">
    <source>
        <dbReference type="EMBL" id="CAH0032708.1"/>
    </source>
</evidence>
<dbReference type="PROSITE" id="PS50048">
    <property type="entry name" value="ZN2_CY6_FUNGAL_2"/>
    <property type="match status" value="1"/>
</dbReference>
<dbReference type="SMART" id="SM00906">
    <property type="entry name" value="Fungal_trans"/>
    <property type="match status" value="1"/>
</dbReference>
<evidence type="ECO:0000256" key="1">
    <source>
        <dbReference type="ARBA" id="ARBA00004123"/>
    </source>
</evidence>
<dbReference type="InterPro" id="IPR036864">
    <property type="entry name" value="Zn2-C6_fun-type_DNA-bd_sf"/>
</dbReference>
<feature type="compositionally biased region" description="Polar residues" evidence="4">
    <location>
        <begin position="622"/>
        <end position="638"/>
    </location>
</feature>
<comment type="subcellular location">
    <subcellularLocation>
        <location evidence="1">Nucleus</location>
    </subcellularLocation>
</comment>
<dbReference type="GO" id="GO:0006351">
    <property type="term" value="P:DNA-templated transcription"/>
    <property type="evidence" value="ECO:0007669"/>
    <property type="project" value="InterPro"/>
</dbReference>
<accession>A0A9N9YQL4</accession>
<keyword evidence="2" id="KW-0479">Metal-binding</keyword>
<gene>
    <name evidence="6" type="ORF">CRHIZ90672A_00002490</name>
</gene>
<dbReference type="AlphaFoldDB" id="A0A9N9YQL4"/>
<dbReference type="CDD" id="cd12148">
    <property type="entry name" value="fungal_TF_MHR"/>
    <property type="match status" value="1"/>
</dbReference>
<dbReference type="Pfam" id="PF00172">
    <property type="entry name" value="Zn_clus"/>
    <property type="match status" value="1"/>
</dbReference>
<dbReference type="InterPro" id="IPR001138">
    <property type="entry name" value="Zn2Cys6_DnaBD"/>
</dbReference>
<evidence type="ECO:0000256" key="3">
    <source>
        <dbReference type="ARBA" id="ARBA00023242"/>
    </source>
</evidence>
<evidence type="ECO:0000259" key="5">
    <source>
        <dbReference type="PROSITE" id="PS50048"/>
    </source>
</evidence>
<reference evidence="6" key="1">
    <citation type="submission" date="2021-10" db="EMBL/GenBank/DDBJ databases">
        <authorList>
            <person name="Piombo E."/>
        </authorList>
    </citation>
    <scope>NUCLEOTIDE SEQUENCE</scope>
</reference>
<dbReference type="InterPro" id="IPR050613">
    <property type="entry name" value="Sec_Metabolite_Reg"/>
</dbReference>
<feature type="region of interest" description="Disordered" evidence="4">
    <location>
        <begin position="622"/>
        <end position="656"/>
    </location>
</feature>